<feature type="transmembrane region" description="Helical" evidence="1">
    <location>
        <begin position="32"/>
        <end position="53"/>
    </location>
</feature>
<organism evidence="2 3">
    <name type="scientific">Herbiconiux ginsengi</name>
    <dbReference type="NCBI Taxonomy" id="381665"/>
    <lineage>
        <taxon>Bacteria</taxon>
        <taxon>Bacillati</taxon>
        <taxon>Actinomycetota</taxon>
        <taxon>Actinomycetes</taxon>
        <taxon>Micrococcales</taxon>
        <taxon>Microbacteriaceae</taxon>
        <taxon>Herbiconiux</taxon>
    </lineage>
</organism>
<evidence type="ECO:0000256" key="1">
    <source>
        <dbReference type="SAM" id="Phobius"/>
    </source>
</evidence>
<dbReference type="STRING" id="381665.SAMN05216554_3462"/>
<feature type="transmembrane region" description="Helical" evidence="1">
    <location>
        <begin position="59"/>
        <end position="79"/>
    </location>
</feature>
<name>A0A1H3SAS2_9MICO</name>
<keyword evidence="1" id="KW-0812">Transmembrane</keyword>
<keyword evidence="1" id="KW-1133">Transmembrane helix</keyword>
<dbReference type="AlphaFoldDB" id="A0A1H3SAS2"/>
<protein>
    <submittedName>
        <fullName evidence="2">Uncharacterized protein</fullName>
    </submittedName>
</protein>
<reference evidence="2 3" key="1">
    <citation type="submission" date="2016-10" db="EMBL/GenBank/DDBJ databases">
        <authorList>
            <person name="de Groot N.N."/>
        </authorList>
    </citation>
    <scope>NUCLEOTIDE SEQUENCE [LARGE SCALE GENOMIC DNA]</scope>
    <source>
        <strain evidence="2 3">CGMCC 4.3491</strain>
    </source>
</reference>
<evidence type="ECO:0000313" key="3">
    <source>
        <dbReference type="Proteomes" id="UP000198891"/>
    </source>
</evidence>
<sequence length="98" mass="10062">MVGIWTLVLSIVVLAGGVAATAIALRSENQIAIMLALDAAVLSGVGVLLNVFSAGELQLTAIVCFVVLPALAAGAGALLGRFRPTPRMRYESTQIAAR</sequence>
<dbReference type="RefSeq" id="WP_175494319.1">
    <property type="nucleotide sequence ID" value="NZ_FNPZ01000003.1"/>
</dbReference>
<dbReference type="Proteomes" id="UP000198891">
    <property type="component" value="Unassembled WGS sequence"/>
</dbReference>
<feature type="transmembrane region" description="Helical" evidence="1">
    <location>
        <begin position="6"/>
        <end position="25"/>
    </location>
</feature>
<gene>
    <name evidence="2" type="ORF">SAMN05216554_3462</name>
</gene>
<keyword evidence="1" id="KW-0472">Membrane</keyword>
<accession>A0A1H3SAS2</accession>
<proteinExistence type="predicted"/>
<keyword evidence="3" id="KW-1185">Reference proteome</keyword>
<dbReference type="EMBL" id="FNPZ01000003">
    <property type="protein sequence ID" value="SDZ35193.1"/>
    <property type="molecule type" value="Genomic_DNA"/>
</dbReference>
<evidence type="ECO:0000313" key="2">
    <source>
        <dbReference type="EMBL" id="SDZ35193.1"/>
    </source>
</evidence>